<evidence type="ECO:0000256" key="6">
    <source>
        <dbReference type="ARBA" id="ARBA00034617"/>
    </source>
</evidence>
<evidence type="ECO:0000256" key="8">
    <source>
        <dbReference type="RuleBase" id="RU364117"/>
    </source>
</evidence>
<feature type="compositionally biased region" description="Polar residues" evidence="9">
    <location>
        <begin position="167"/>
        <end position="181"/>
    </location>
</feature>
<evidence type="ECO:0000256" key="4">
    <source>
        <dbReference type="ARBA" id="ARBA00022806"/>
    </source>
</evidence>
<dbReference type="GO" id="GO:0005737">
    <property type="term" value="C:cytoplasm"/>
    <property type="evidence" value="ECO:0007669"/>
    <property type="project" value="TreeGrafter"/>
</dbReference>
<dbReference type="PANTHER" id="PTHR13710:SF152">
    <property type="entry name" value="ATP-DEPENDENT DNA HELICASE Q5"/>
    <property type="match status" value="1"/>
</dbReference>
<dbReference type="GO" id="GO:0005524">
    <property type="term" value="F:ATP binding"/>
    <property type="evidence" value="ECO:0007669"/>
    <property type="project" value="UniProtKB-KW"/>
</dbReference>
<evidence type="ECO:0000259" key="10">
    <source>
        <dbReference type="PROSITE" id="PS51192"/>
    </source>
</evidence>
<evidence type="ECO:0000313" key="13">
    <source>
        <dbReference type="WBParaSite" id="ALUE_0000988601-mRNA-1"/>
    </source>
</evidence>
<dbReference type="Pfam" id="PF00270">
    <property type="entry name" value="DEAD"/>
    <property type="match status" value="1"/>
</dbReference>
<name>A0A0M3I101_ASCLU</name>
<dbReference type="InterPro" id="IPR004589">
    <property type="entry name" value="DNA_helicase_ATP-dep_RecQ"/>
</dbReference>
<dbReference type="SMART" id="SM00487">
    <property type="entry name" value="DEXDc"/>
    <property type="match status" value="1"/>
</dbReference>
<evidence type="ECO:0000256" key="5">
    <source>
        <dbReference type="ARBA" id="ARBA00022840"/>
    </source>
</evidence>
<feature type="compositionally biased region" description="Low complexity" evidence="9">
    <location>
        <begin position="155"/>
        <end position="166"/>
    </location>
</feature>
<feature type="region of interest" description="Disordered" evidence="9">
    <location>
        <begin position="747"/>
        <end position="767"/>
    </location>
</feature>
<dbReference type="GO" id="GO:0043138">
    <property type="term" value="F:3'-5' DNA helicase activity"/>
    <property type="evidence" value="ECO:0007669"/>
    <property type="project" value="UniProtKB-EC"/>
</dbReference>
<feature type="domain" description="Helicase C-terminal" evidence="11">
    <location>
        <begin position="476"/>
        <end position="622"/>
    </location>
</feature>
<dbReference type="InterPro" id="IPR011545">
    <property type="entry name" value="DEAD/DEAH_box_helicase_dom"/>
</dbReference>
<feature type="region of interest" description="Disordered" evidence="9">
    <location>
        <begin position="135"/>
        <end position="184"/>
    </location>
</feature>
<evidence type="ECO:0000256" key="9">
    <source>
        <dbReference type="SAM" id="MobiDB-lite"/>
    </source>
</evidence>
<evidence type="ECO:0000256" key="2">
    <source>
        <dbReference type="ARBA" id="ARBA00022741"/>
    </source>
</evidence>
<keyword evidence="2 8" id="KW-0547">Nucleotide-binding</keyword>
<dbReference type="Gene3D" id="3.40.50.300">
    <property type="entry name" value="P-loop containing nucleotide triphosphate hydrolases"/>
    <property type="match status" value="3"/>
</dbReference>
<evidence type="ECO:0000256" key="1">
    <source>
        <dbReference type="ARBA" id="ARBA00005446"/>
    </source>
</evidence>
<dbReference type="Proteomes" id="UP000036681">
    <property type="component" value="Unplaced"/>
</dbReference>
<protein>
    <recommendedName>
        <fullName evidence="8">ATP-dependent DNA helicase</fullName>
        <ecNumber evidence="8">5.6.2.4</ecNumber>
    </recommendedName>
</protein>
<dbReference type="Gene3D" id="6.10.250.3140">
    <property type="match status" value="1"/>
</dbReference>
<comment type="similarity">
    <text evidence="1 8">Belongs to the helicase family. RecQ subfamily.</text>
</comment>
<dbReference type="EC" id="5.6.2.4" evidence="8"/>
<dbReference type="GO" id="GO:0000724">
    <property type="term" value="P:double-strand break repair via homologous recombination"/>
    <property type="evidence" value="ECO:0007669"/>
    <property type="project" value="TreeGrafter"/>
</dbReference>
<organism evidence="12 13">
    <name type="scientific">Ascaris lumbricoides</name>
    <name type="common">Giant roundworm</name>
    <dbReference type="NCBI Taxonomy" id="6252"/>
    <lineage>
        <taxon>Eukaryota</taxon>
        <taxon>Metazoa</taxon>
        <taxon>Ecdysozoa</taxon>
        <taxon>Nematoda</taxon>
        <taxon>Chromadorea</taxon>
        <taxon>Rhabditida</taxon>
        <taxon>Spirurina</taxon>
        <taxon>Ascaridomorpha</taxon>
        <taxon>Ascaridoidea</taxon>
        <taxon>Ascarididae</taxon>
        <taxon>Ascaris</taxon>
    </lineage>
</organism>
<keyword evidence="12" id="KW-1185">Reference proteome</keyword>
<dbReference type="GO" id="GO:0016887">
    <property type="term" value="F:ATP hydrolysis activity"/>
    <property type="evidence" value="ECO:0007669"/>
    <property type="project" value="RHEA"/>
</dbReference>
<dbReference type="AlphaFoldDB" id="A0A0M3I101"/>
<dbReference type="SMART" id="SM00490">
    <property type="entry name" value="HELICc"/>
    <property type="match status" value="1"/>
</dbReference>
<keyword evidence="3 8" id="KW-0378">Hydrolase</keyword>
<comment type="catalytic activity">
    <reaction evidence="7 8">
        <text>ATP + H2O = ADP + phosphate + H(+)</text>
        <dbReference type="Rhea" id="RHEA:13065"/>
        <dbReference type="ChEBI" id="CHEBI:15377"/>
        <dbReference type="ChEBI" id="CHEBI:15378"/>
        <dbReference type="ChEBI" id="CHEBI:30616"/>
        <dbReference type="ChEBI" id="CHEBI:43474"/>
        <dbReference type="ChEBI" id="CHEBI:456216"/>
    </reaction>
</comment>
<dbReference type="PROSITE" id="PS51194">
    <property type="entry name" value="HELICASE_CTER"/>
    <property type="match status" value="1"/>
</dbReference>
<dbReference type="GO" id="GO:0005694">
    <property type="term" value="C:chromosome"/>
    <property type="evidence" value="ECO:0007669"/>
    <property type="project" value="TreeGrafter"/>
</dbReference>
<dbReference type="WBParaSite" id="ALUE_0000988601-mRNA-1">
    <property type="protein sequence ID" value="ALUE_0000988601-mRNA-1"/>
    <property type="gene ID" value="ALUE_0000988601"/>
</dbReference>
<comment type="subcellular location">
    <subcellularLocation>
        <location evidence="8">Nucleus</location>
    </subcellularLocation>
</comment>
<evidence type="ECO:0000313" key="12">
    <source>
        <dbReference type="Proteomes" id="UP000036681"/>
    </source>
</evidence>
<evidence type="ECO:0000259" key="11">
    <source>
        <dbReference type="PROSITE" id="PS51194"/>
    </source>
</evidence>
<dbReference type="PANTHER" id="PTHR13710">
    <property type="entry name" value="DNA HELICASE RECQ FAMILY MEMBER"/>
    <property type="match status" value="1"/>
</dbReference>
<reference evidence="13" key="1">
    <citation type="submission" date="2016-05" db="UniProtKB">
        <authorList>
            <consortium name="WormBaseParasite"/>
        </authorList>
    </citation>
    <scope>IDENTIFICATION</scope>
</reference>
<dbReference type="Pfam" id="PF16124">
    <property type="entry name" value="RecQ_Zn_bind"/>
    <property type="match status" value="1"/>
</dbReference>
<dbReference type="GO" id="GO:0005634">
    <property type="term" value="C:nucleus"/>
    <property type="evidence" value="ECO:0007669"/>
    <property type="project" value="UniProtKB-SubCell"/>
</dbReference>
<evidence type="ECO:0000256" key="3">
    <source>
        <dbReference type="ARBA" id="ARBA00022801"/>
    </source>
</evidence>
<dbReference type="GO" id="GO:0009378">
    <property type="term" value="F:four-way junction helicase activity"/>
    <property type="evidence" value="ECO:0007669"/>
    <property type="project" value="TreeGrafter"/>
</dbReference>
<feature type="domain" description="Helicase ATP-binding" evidence="10">
    <location>
        <begin position="215"/>
        <end position="412"/>
    </location>
</feature>
<proteinExistence type="inferred from homology"/>
<keyword evidence="4 8" id="KW-0347">Helicase</keyword>
<dbReference type="Pfam" id="PF00271">
    <property type="entry name" value="Helicase_C"/>
    <property type="match status" value="1"/>
</dbReference>
<dbReference type="PROSITE" id="PS51192">
    <property type="entry name" value="HELICASE_ATP_BIND_1"/>
    <property type="match status" value="1"/>
</dbReference>
<dbReference type="InterPro" id="IPR014001">
    <property type="entry name" value="Helicase_ATP-bd"/>
</dbReference>
<feature type="compositionally biased region" description="Basic and acidic residues" evidence="9">
    <location>
        <begin position="88"/>
        <end position="98"/>
    </location>
</feature>
<dbReference type="InterPro" id="IPR001650">
    <property type="entry name" value="Helicase_C-like"/>
</dbReference>
<comment type="catalytic activity">
    <reaction evidence="6 8">
        <text>Couples ATP hydrolysis with the unwinding of duplex DNA by translocating in the 3'-5' direction.</text>
        <dbReference type="EC" id="5.6.2.4"/>
    </reaction>
</comment>
<keyword evidence="5 8" id="KW-0067">ATP-binding</keyword>
<accession>A0A0M3I101</accession>
<sequence length="878" mass="98209">MATKSTPTAKDAKGTAVLNIEEEFKPPKVLTDQEKWSFLMKPRVRTTVRKDESNSSEPNESVDELLSSASTSSAKGPCCAKMNYRRGSRSEQLQHDGLDAKGTAVLNIEEEFKPPKVLTDQEKWSFLMKPRVRTTVRKDESNSSEPNESVDELLSSASTSSGPSSSTNMKNANDCSLSTRKPLTPEQLQEEAKNVLRNVFGYEKYKTSIQKKAIAGILRKRWDVFVCLPTGGGKSLCYQLPALVHSGVTIIFSPLIALIQDQLPALVHSGVTVIFSPLIALIQDQVSACKARGIKCDSLNSKCTADERASIIEDLRAASPQIRMLYITPESAATPNIQRLISNLNKRGLLNYLVVDEAHCVTHWGHDFRPDYLKLGNLRSLAPEVRWIALTATANPKAQEDILKQLRLSNVRIFKASTFRANLHYDVILKDLIECVPERHLALFMMKALSRIEKKHNDTKDSTIVDVCSPSTSADKRESHGQRVFTGSGIVYCRTREECGKMAMRLTEEGVPACAYHAGLSNKVRDSVQEKWMKNEIPVLAATISFGMGIDKADVRVVVHWTASQNLAAYYQESGRAGRDGKRSFCRIYYSRDDRQLLNFLINQDIRKTRAKKIDKKLIDEQIKAAQHGFEKMIEFCEKPGCRHVAFAKYFGDEDTRPCRVSCDYCKDPKACEDAIARFSEESWKTAISSGYRKRGHINDDDSFLYEGGKRAQNEHWDADDCGDATTLLETEEKKRRTEIVAQEFARRRRANTAASASSSRNEDTSGMKVIQPSAKNVPNLTAIRREMIRFTIYTALLANLAGETDDATLESASASIEYEIYKSSKNSSTYQHKVSQKVAEIKKMTKENKKFTLAVSDDAARNTGATFNGFQPATDLI</sequence>
<dbReference type="SUPFAM" id="SSF52540">
    <property type="entry name" value="P-loop containing nucleoside triphosphate hydrolases"/>
    <property type="match status" value="2"/>
</dbReference>
<keyword evidence="8" id="KW-0539">Nucleus</keyword>
<dbReference type="InterPro" id="IPR032284">
    <property type="entry name" value="RecQ_Zn-bd"/>
</dbReference>
<dbReference type="CDD" id="cd18014">
    <property type="entry name" value="DEXHc_RecQ5"/>
    <property type="match status" value="1"/>
</dbReference>
<dbReference type="InterPro" id="IPR027417">
    <property type="entry name" value="P-loop_NTPase"/>
</dbReference>
<evidence type="ECO:0000256" key="7">
    <source>
        <dbReference type="ARBA" id="ARBA00049360"/>
    </source>
</evidence>
<feature type="region of interest" description="Disordered" evidence="9">
    <location>
        <begin position="44"/>
        <end position="98"/>
    </location>
</feature>
<dbReference type="NCBIfam" id="TIGR00614">
    <property type="entry name" value="recQ_fam"/>
    <property type="match status" value="1"/>
</dbReference>
<dbReference type="GO" id="GO:0003676">
    <property type="term" value="F:nucleic acid binding"/>
    <property type="evidence" value="ECO:0007669"/>
    <property type="project" value="InterPro"/>
</dbReference>